<dbReference type="EMBL" id="CM002289">
    <property type="protein sequence ID" value="ESW30941.1"/>
    <property type="molecule type" value="Genomic_DNA"/>
</dbReference>
<reference evidence="3" key="1">
    <citation type="journal article" date="2014" name="Nat. Genet.">
        <title>A reference genome for common bean and genome-wide analysis of dual domestications.</title>
        <authorList>
            <person name="Schmutz J."/>
            <person name="McClean P.E."/>
            <person name="Mamidi S."/>
            <person name="Wu G.A."/>
            <person name="Cannon S.B."/>
            <person name="Grimwood J."/>
            <person name="Jenkins J."/>
            <person name="Shu S."/>
            <person name="Song Q."/>
            <person name="Chavarro C."/>
            <person name="Torres-Torres M."/>
            <person name="Geffroy V."/>
            <person name="Moghaddam S.M."/>
            <person name="Gao D."/>
            <person name="Abernathy B."/>
            <person name="Barry K."/>
            <person name="Blair M."/>
            <person name="Brick M.A."/>
            <person name="Chovatia M."/>
            <person name="Gepts P."/>
            <person name="Goodstein D.M."/>
            <person name="Gonzales M."/>
            <person name="Hellsten U."/>
            <person name="Hyten D.L."/>
            <person name="Jia G."/>
            <person name="Kelly J.D."/>
            <person name="Kudrna D."/>
            <person name="Lee R."/>
            <person name="Richard M.M."/>
            <person name="Miklas P.N."/>
            <person name="Osorno J.M."/>
            <person name="Rodrigues J."/>
            <person name="Thareau V."/>
            <person name="Urrea C.A."/>
            <person name="Wang M."/>
            <person name="Yu Y."/>
            <person name="Zhang M."/>
            <person name="Wing R.A."/>
            <person name="Cregan P.B."/>
            <person name="Rokhsar D.S."/>
            <person name="Jackson S.A."/>
        </authorList>
    </citation>
    <scope>NUCLEOTIDE SEQUENCE [LARGE SCALE GENOMIC DNA]</scope>
    <source>
        <strain evidence="3">cv. G19833</strain>
    </source>
</reference>
<feature type="region of interest" description="Disordered" evidence="1">
    <location>
        <begin position="103"/>
        <end position="129"/>
    </location>
</feature>
<dbReference type="Proteomes" id="UP000000226">
    <property type="component" value="Chromosome 2"/>
</dbReference>
<accession>V7CPS4</accession>
<evidence type="ECO:0000313" key="2">
    <source>
        <dbReference type="EMBL" id="ESW30941.1"/>
    </source>
</evidence>
<proteinExistence type="predicted"/>
<dbReference type="Gramene" id="ESW30941">
    <property type="protein sequence ID" value="ESW30941"/>
    <property type="gene ID" value="PHAVU_002G195200g"/>
</dbReference>
<feature type="compositionally biased region" description="Basic residues" evidence="1">
    <location>
        <begin position="120"/>
        <end position="129"/>
    </location>
</feature>
<dbReference type="OrthoDB" id="10407248at2759"/>
<name>V7CPS4_PHAVU</name>
<protein>
    <submittedName>
        <fullName evidence="2">Uncharacterized protein</fullName>
    </submittedName>
</protein>
<dbReference type="AlphaFoldDB" id="V7CPS4"/>
<evidence type="ECO:0000313" key="3">
    <source>
        <dbReference type="Proteomes" id="UP000000226"/>
    </source>
</evidence>
<gene>
    <name evidence="2" type="ORF">PHAVU_002G195200g</name>
</gene>
<organism evidence="2 3">
    <name type="scientific">Phaseolus vulgaris</name>
    <name type="common">Kidney bean</name>
    <name type="synonym">French bean</name>
    <dbReference type="NCBI Taxonomy" id="3885"/>
    <lineage>
        <taxon>Eukaryota</taxon>
        <taxon>Viridiplantae</taxon>
        <taxon>Streptophyta</taxon>
        <taxon>Embryophyta</taxon>
        <taxon>Tracheophyta</taxon>
        <taxon>Spermatophyta</taxon>
        <taxon>Magnoliopsida</taxon>
        <taxon>eudicotyledons</taxon>
        <taxon>Gunneridae</taxon>
        <taxon>Pentapetalae</taxon>
        <taxon>rosids</taxon>
        <taxon>fabids</taxon>
        <taxon>Fabales</taxon>
        <taxon>Fabaceae</taxon>
        <taxon>Papilionoideae</taxon>
        <taxon>50 kb inversion clade</taxon>
        <taxon>NPAAA clade</taxon>
        <taxon>indigoferoid/millettioid clade</taxon>
        <taxon>Phaseoleae</taxon>
        <taxon>Phaseolus</taxon>
    </lineage>
</organism>
<evidence type="ECO:0000256" key="1">
    <source>
        <dbReference type="SAM" id="MobiDB-lite"/>
    </source>
</evidence>
<sequence length="129" mass="14628">MAKKDYGSDKFATQKSFNNYQDGSQDFTKVVITSRRIEASFNNKGSGFQNLKGLKIQCDDKSIWDSFQEVALFGMDKLFNYDQNGSQTFLGFTFLKYLQTSSANRMGGMDPNPNPETKTKKTKTKKSKT</sequence>
<keyword evidence="3" id="KW-1185">Reference proteome</keyword>